<accession>A0A392QF96</accession>
<reference evidence="1 2" key="1">
    <citation type="journal article" date="2018" name="Front. Plant Sci.">
        <title>Red Clover (Trifolium pratense) and Zigzag Clover (T. medium) - A Picture of Genomic Similarities and Differences.</title>
        <authorList>
            <person name="Dluhosova J."/>
            <person name="Istvanek J."/>
            <person name="Nedelnik J."/>
            <person name="Repkova J."/>
        </authorList>
    </citation>
    <scope>NUCLEOTIDE SEQUENCE [LARGE SCALE GENOMIC DNA]</scope>
    <source>
        <strain evidence="2">cv. 10/8</strain>
        <tissue evidence="1">Leaf</tissue>
    </source>
</reference>
<evidence type="ECO:0000313" key="2">
    <source>
        <dbReference type="Proteomes" id="UP000265520"/>
    </source>
</evidence>
<dbReference type="Proteomes" id="UP000265520">
    <property type="component" value="Unassembled WGS sequence"/>
</dbReference>
<protein>
    <submittedName>
        <fullName evidence="1">Uncharacterized protein</fullName>
    </submittedName>
</protein>
<sequence>DLGVVKRILVMDIVRNRDQSELFSSQHGYLNGLGCYMLKSVALLWIITQSYRLCNILNDQGREEEDGEYFLCKWGWKYHV</sequence>
<name>A0A392QF96_9FABA</name>
<dbReference type="EMBL" id="LXQA010129129">
    <property type="protein sequence ID" value="MCI22196.1"/>
    <property type="molecule type" value="Genomic_DNA"/>
</dbReference>
<evidence type="ECO:0000313" key="1">
    <source>
        <dbReference type="EMBL" id="MCI22196.1"/>
    </source>
</evidence>
<proteinExistence type="predicted"/>
<dbReference type="AlphaFoldDB" id="A0A392QF96"/>
<organism evidence="1 2">
    <name type="scientific">Trifolium medium</name>
    <dbReference type="NCBI Taxonomy" id="97028"/>
    <lineage>
        <taxon>Eukaryota</taxon>
        <taxon>Viridiplantae</taxon>
        <taxon>Streptophyta</taxon>
        <taxon>Embryophyta</taxon>
        <taxon>Tracheophyta</taxon>
        <taxon>Spermatophyta</taxon>
        <taxon>Magnoliopsida</taxon>
        <taxon>eudicotyledons</taxon>
        <taxon>Gunneridae</taxon>
        <taxon>Pentapetalae</taxon>
        <taxon>rosids</taxon>
        <taxon>fabids</taxon>
        <taxon>Fabales</taxon>
        <taxon>Fabaceae</taxon>
        <taxon>Papilionoideae</taxon>
        <taxon>50 kb inversion clade</taxon>
        <taxon>NPAAA clade</taxon>
        <taxon>Hologalegina</taxon>
        <taxon>IRL clade</taxon>
        <taxon>Trifolieae</taxon>
        <taxon>Trifolium</taxon>
    </lineage>
</organism>
<comment type="caution">
    <text evidence="1">The sequence shown here is derived from an EMBL/GenBank/DDBJ whole genome shotgun (WGS) entry which is preliminary data.</text>
</comment>
<feature type="non-terminal residue" evidence="1">
    <location>
        <position position="1"/>
    </location>
</feature>
<keyword evidence="2" id="KW-1185">Reference proteome</keyword>